<reference evidence="1" key="1">
    <citation type="journal article" date="2012" name="Science">
        <title>Fermentation, hydrogen, and sulfur metabolism in multiple uncultivated bacterial phyla.</title>
        <authorList>
            <person name="Wrighton K.C."/>
            <person name="Thomas B.C."/>
            <person name="Sharon I."/>
            <person name="Miller C.S."/>
            <person name="Castelle C.J."/>
            <person name="VerBerkmoes N.C."/>
            <person name="Wilkins M.J."/>
            <person name="Hettich R.L."/>
            <person name="Lipton M.S."/>
            <person name="Williams K.H."/>
            <person name="Long P.E."/>
            <person name="Banfield J.F."/>
        </authorList>
    </citation>
    <scope>NUCLEOTIDE SEQUENCE [LARGE SCALE GENOMIC DNA]</scope>
</reference>
<evidence type="ECO:0000313" key="1">
    <source>
        <dbReference type="EMBL" id="EKD25086.1"/>
    </source>
</evidence>
<accession>K1XIS4</accession>
<proteinExistence type="predicted"/>
<dbReference type="EMBL" id="AMFJ01036127">
    <property type="protein sequence ID" value="EKD25086.1"/>
    <property type="molecule type" value="Genomic_DNA"/>
</dbReference>
<name>K1XIS4_9BACT</name>
<comment type="caution">
    <text evidence="1">The sequence shown here is derived from an EMBL/GenBank/DDBJ whole genome shotgun (WGS) entry which is preliminary data.</text>
</comment>
<protein>
    <submittedName>
        <fullName evidence="1">Uncharacterized protein</fullName>
    </submittedName>
</protein>
<gene>
    <name evidence="1" type="ORF">ACD_80C00120G0005</name>
</gene>
<dbReference type="AlphaFoldDB" id="K1XIS4"/>
<organism evidence="1">
    <name type="scientific">uncultured bacterium</name>
    <name type="common">gcode 4</name>
    <dbReference type="NCBI Taxonomy" id="1234023"/>
    <lineage>
        <taxon>Bacteria</taxon>
        <taxon>environmental samples</taxon>
    </lineage>
</organism>
<sequence>MKNKAKKFIGKQCKILLITGQNAYWKIIGVDTIWLLTEKVEDFHRDGYSFYPWTAIENIYYRKQEKFFEHICNFTSKKKPDIWLQDFESFFSAISDRLLMIEKKDGKSVFCKILTINKKYVMIKTFDAYAQREKKEKKISYTDIFCVDFDNEYLMTYKKYMEKHI</sequence>